<dbReference type="Proteomes" id="UP001238088">
    <property type="component" value="Unassembled WGS sequence"/>
</dbReference>
<gene>
    <name evidence="2" type="ORF">J2S17_002376</name>
</gene>
<evidence type="ECO:0000313" key="2">
    <source>
        <dbReference type="EMBL" id="MDQ0270501.1"/>
    </source>
</evidence>
<name>A0ABU0AIG4_9BACI</name>
<protein>
    <submittedName>
        <fullName evidence="2">Uncharacterized protein</fullName>
    </submittedName>
</protein>
<keyword evidence="3" id="KW-1185">Reference proteome</keyword>
<organism evidence="2 3">
    <name type="scientific">Cytobacillus purgationiresistens</name>
    <dbReference type="NCBI Taxonomy" id="863449"/>
    <lineage>
        <taxon>Bacteria</taxon>
        <taxon>Bacillati</taxon>
        <taxon>Bacillota</taxon>
        <taxon>Bacilli</taxon>
        <taxon>Bacillales</taxon>
        <taxon>Bacillaceae</taxon>
        <taxon>Cytobacillus</taxon>
    </lineage>
</organism>
<sequence>MEQLVPRWRGKAQEGKLDGATSARMVRKSSRG</sequence>
<feature type="region of interest" description="Disordered" evidence="1">
    <location>
        <begin position="1"/>
        <end position="32"/>
    </location>
</feature>
<dbReference type="EMBL" id="JAUSUB010000009">
    <property type="protein sequence ID" value="MDQ0270501.1"/>
    <property type="molecule type" value="Genomic_DNA"/>
</dbReference>
<comment type="caution">
    <text evidence="2">The sequence shown here is derived from an EMBL/GenBank/DDBJ whole genome shotgun (WGS) entry which is preliminary data.</text>
</comment>
<evidence type="ECO:0000256" key="1">
    <source>
        <dbReference type="SAM" id="MobiDB-lite"/>
    </source>
</evidence>
<reference evidence="2 3" key="1">
    <citation type="submission" date="2023-07" db="EMBL/GenBank/DDBJ databases">
        <title>Genomic Encyclopedia of Type Strains, Phase IV (KMG-IV): sequencing the most valuable type-strain genomes for metagenomic binning, comparative biology and taxonomic classification.</title>
        <authorList>
            <person name="Goeker M."/>
        </authorList>
    </citation>
    <scope>NUCLEOTIDE SEQUENCE [LARGE SCALE GENOMIC DNA]</scope>
    <source>
        <strain evidence="2 3">DSM 23494</strain>
    </source>
</reference>
<accession>A0ABU0AIG4</accession>
<proteinExistence type="predicted"/>
<evidence type="ECO:0000313" key="3">
    <source>
        <dbReference type="Proteomes" id="UP001238088"/>
    </source>
</evidence>